<dbReference type="Gramene" id="arahy.Tifrunner.gnm2.ann2.Ah11g105200.1">
    <property type="protein sequence ID" value="arahy.Tifrunner.gnm2.ann2.Ah11g105200.1-CDS"/>
    <property type="gene ID" value="arahy.Tifrunner.gnm2.ann2.Ah11g105200"/>
</dbReference>
<organism evidence="3 4">
    <name type="scientific">Arachis hypogaea</name>
    <name type="common">Peanut</name>
    <dbReference type="NCBI Taxonomy" id="3818"/>
    <lineage>
        <taxon>Eukaryota</taxon>
        <taxon>Viridiplantae</taxon>
        <taxon>Streptophyta</taxon>
        <taxon>Embryophyta</taxon>
        <taxon>Tracheophyta</taxon>
        <taxon>Spermatophyta</taxon>
        <taxon>Magnoliopsida</taxon>
        <taxon>eudicotyledons</taxon>
        <taxon>Gunneridae</taxon>
        <taxon>Pentapetalae</taxon>
        <taxon>rosids</taxon>
        <taxon>fabids</taxon>
        <taxon>Fabales</taxon>
        <taxon>Fabaceae</taxon>
        <taxon>Papilionoideae</taxon>
        <taxon>50 kb inversion clade</taxon>
        <taxon>dalbergioids sensu lato</taxon>
        <taxon>Dalbergieae</taxon>
        <taxon>Pterocarpus clade</taxon>
        <taxon>Arachis</taxon>
    </lineage>
</organism>
<evidence type="ECO:0000256" key="2">
    <source>
        <dbReference type="SAM" id="Phobius"/>
    </source>
</evidence>
<dbReference type="PANTHER" id="PTHR11247">
    <property type="entry name" value="PALMITOYL-PROTEIN THIOESTERASE/DOLICHYLDIPHOSPHATASE 1"/>
    <property type="match status" value="1"/>
</dbReference>
<comment type="caution">
    <text evidence="3">The sequence shown here is derived from an EMBL/GenBank/DDBJ whole genome shotgun (WGS) entry which is preliminary data.</text>
</comment>
<dbReference type="AlphaFoldDB" id="A0A445APP3"/>
<accession>A0A445APP3</accession>
<dbReference type="STRING" id="3818.A0A445APP3"/>
<dbReference type="GO" id="GO:0047874">
    <property type="term" value="F:dolichyldiphosphatase activity"/>
    <property type="evidence" value="ECO:0007669"/>
    <property type="project" value="TreeGrafter"/>
</dbReference>
<dbReference type="EMBL" id="SDMP01000011">
    <property type="protein sequence ID" value="RYR28375.1"/>
    <property type="molecule type" value="Genomic_DNA"/>
</dbReference>
<name>A0A445APP3_ARAHY</name>
<keyword evidence="2" id="KW-1133">Transmembrane helix</keyword>
<evidence type="ECO:0000313" key="3">
    <source>
        <dbReference type="EMBL" id="RYR28375.1"/>
    </source>
</evidence>
<reference evidence="3 4" key="1">
    <citation type="submission" date="2019-01" db="EMBL/GenBank/DDBJ databases">
        <title>Sequencing of cultivated peanut Arachis hypogaea provides insights into genome evolution and oil improvement.</title>
        <authorList>
            <person name="Chen X."/>
        </authorList>
    </citation>
    <scope>NUCLEOTIDE SEQUENCE [LARGE SCALE GENOMIC DNA]</scope>
    <source>
        <strain evidence="4">cv. Fuhuasheng</strain>
        <tissue evidence="3">Leaves</tissue>
    </source>
</reference>
<keyword evidence="2" id="KW-0472">Membrane</keyword>
<feature type="transmembrane region" description="Helical" evidence="2">
    <location>
        <begin position="219"/>
        <end position="237"/>
    </location>
</feature>
<gene>
    <name evidence="3" type="ORF">Ahy_B01g052485</name>
</gene>
<dbReference type="InterPro" id="IPR036938">
    <property type="entry name" value="PAP2/HPO_sf"/>
</dbReference>
<dbReference type="OrthoDB" id="302705at2759"/>
<dbReference type="Gene3D" id="1.20.144.10">
    <property type="entry name" value="Phosphatidic acid phosphatase type 2/haloperoxidase"/>
    <property type="match status" value="1"/>
</dbReference>
<dbReference type="GO" id="GO:0005789">
    <property type="term" value="C:endoplasmic reticulum membrane"/>
    <property type="evidence" value="ECO:0007669"/>
    <property type="project" value="TreeGrafter"/>
</dbReference>
<evidence type="ECO:0008006" key="5">
    <source>
        <dbReference type="Google" id="ProtNLM"/>
    </source>
</evidence>
<keyword evidence="1" id="KW-0378">Hydrolase</keyword>
<proteinExistence type="predicted"/>
<feature type="transmembrane region" description="Helical" evidence="2">
    <location>
        <begin position="249"/>
        <end position="271"/>
    </location>
</feature>
<dbReference type="GO" id="GO:0008610">
    <property type="term" value="P:lipid biosynthetic process"/>
    <property type="evidence" value="ECO:0007669"/>
    <property type="project" value="TreeGrafter"/>
</dbReference>
<dbReference type="Proteomes" id="UP000289738">
    <property type="component" value="Chromosome B01"/>
</dbReference>
<evidence type="ECO:0000256" key="1">
    <source>
        <dbReference type="ARBA" id="ARBA00022801"/>
    </source>
</evidence>
<dbReference type="PANTHER" id="PTHR11247:SF40">
    <property type="entry name" value="LIPID PHOSPHATE PHOSPHATASE EPSILON 1, CHLOROPLASTIC"/>
    <property type="match status" value="1"/>
</dbReference>
<protein>
    <recommendedName>
        <fullName evidence="5">Phosphatidic acid phosphatase type 2/haloperoxidase domain-containing protein</fullName>
    </recommendedName>
</protein>
<evidence type="ECO:0000313" key="4">
    <source>
        <dbReference type="Proteomes" id="UP000289738"/>
    </source>
</evidence>
<keyword evidence="4" id="KW-1185">Reference proteome</keyword>
<sequence>MTVATTSICFSPSFEFLGMKLAKLRYLKTMSFRASSSASRSVLPGGGYIPCLRRNKNCEAIQTIKERGFREGNNHNNDQVQVQVLEQEAFIHDWFHDVESTLNQLSKWIVTTLFVAFILWRHDGEAIWFAGGCISNAMFSISLKKILNQKRPSTLKSDPGMPSSHAQSISFTVLFVILSSFGCLGVNAYTITCSGMALGFGSYFSYLRVSQKLHTVKQVIVGAILGSILSISWYWLWNSFVLEAFRSSLWVRITIALLSTGICLNFLLHVIRQ</sequence>
<dbReference type="SUPFAM" id="SSF48317">
    <property type="entry name" value="Acid phosphatase/Vanadium-dependent haloperoxidase"/>
    <property type="match status" value="1"/>
</dbReference>
<feature type="transmembrane region" description="Helical" evidence="2">
    <location>
        <begin position="188"/>
        <end position="207"/>
    </location>
</feature>
<keyword evidence="2" id="KW-0812">Transmembrane</keyword>
<dbReference type="GO" id="GO:0006487">
    <property type="term" value="P:protein N-linked glycosylation"/>
    <property type="evidence" value="ECO:0007669"/>
    <property type="project" value="TreeGrafter"/>
</dbReference>